<dbReference type="eggNOG" id="ENOG502QU0Y">
    <property type="taxonomic scope" value="Eukaryota"/>
</dbReference>
<feature type="compositionally biased region" description="Acidic residues" evidence="6">
    <location>
        <begin position="115"/>
        <end position="124"/>
    </location>
</feature>
<keyword evidence="5" id="KW-0539">Nucleus</keyword>
<dbReference type="EnsemblPlants" id="LPERR05G22970.1">
    <property type="protein sequence ID" value="LPERR05G22970.1"/>
    <property type="gene ID" value="LPERR05G22970"/>
</dbReference>
<evidence type="ECO:0000256" key="5">
    <source>
        <dbReference type="ARBA" id="ARBA00023242"/>
    </source>
</evidence>
<sequence length="273" mass="29666">MSGAGGGRDHGGFYGDHPADGFVPFVDENFFFGRSAACEGGQFAGAGVDDDGMINTTPYSSITDYLQEFLQDPVMVDDAAVKQEMVVDHAGQQAAAPFTPNSSSCSDKKGRRLEEEEEEIDDEGSAVQSCKMNNNQAKKKGEKKGREPRVAFMTKSEVDHLEDGYRWRKSQQDASMVITTYEGQHTHPSPMGYHQHRQRSAAAAMAGTTAGGYYPYFGTTAPPSTIVGFCPDDDALAARVTTMNNQQTSAMMPSDLHHLYSSHHVMTGNSHGY</sequence>
<dbReference type="GO" id="GO:0005634">
    <property type="term" value="C:nucleus"/>
    <property type="evidence" value="ECO:0007669"/>
    <property type="project" value="UniProtKB-SubCell"/>
</dbReference>
<dbReference type="Gene3D" id="2.20.25.80">
    <property type="entry name" value="WRKY domain"/>
    <property type="match status" value="1"/>
</dbReference>
<name>A0A0D9WKA3_9ORYZ</name>
<reference evidence="8 9" key="1">
    <citation type="submission" date="2012-08" db="EMBL/GenBank/DDBJ databases">
        <title>Oryza genome evolution.</title>
        <authorList>
            <person name="Wing R.A."/>
        </authorList>
    </citation>
    <scope>NUCLEOTIDE SEQUENCE</scope>
</reference>
<dbReference type="GO" id="GO:0003700">
    <property type="term" value="F:DNA-binding transcription factor activity"/>
    <property type="evidence" value="ECO:0007669"/>
    <property type="project" value="InterPro"/>
</dbReference>
<protein>
    <recommendedName>
        <fullName evidence="7">WRKY domain-containing protein</fullName>
    </recommendedName>
</protein>
<dbReference type="Proteomes" id="UP000032180">
    <property type="component" value="Chromosome 5"/>
</dbReference>
<dbReference type="Gramene" id="LPERR05G22970.1">
    <property type="protein sequence ID" value="LPERR05G22970.1"/>
    <property type="gene ID" value="LPERR05G22970"/>
</dbReference>
<dbReference type="InterPro" id="IPR003657">
    <property type="entry name" value="WRKY_dom"/>
</dbReference>
<dbReference type="InterPro" id="IPR044810">
    <property type="entry name" value="WRKY_plant"/>
</dbReference>
<dbReference type="HOGENOM" id="CLU_033779_2_0_1"/>
<feature type="region of interest" description="Disordered" evidence="6">
    <location>
        <begin position="94"/>
        <end position="148"/>
    </location>
</feature>
<evidence type="ECO:0000256" key="6">
    <source>
        <dbReference type="SAM" id="MobiDB-lite"/>
    </source>
</evidence>
<keyword evidence="3" id="KW-0238">DNA-binding</keyword>
<proteinExistence type="predicted"/>
<reference evidence="9" key="2">
    <citation type="submission" date="2013-12" db="EMBL/GenBank/DDBJ databases">
        <authorList>
            <person name="Yu Y."/>
            <person name="Lee S."/>
            <person name="de Baynast K."/>
            <person name="Wissotski M."/>
            <person name="Liu L."/>
            <person name="Talag J."/>
            <person name="Goicoechea J."/>
            <person name="Angelova A."/>
            <person name="Jetty R."/>
            <person name="Kudrna D."/>
            <person name="Golser W."/>
            <person name="Rivera L."/>
            <person name="Zhang J."/>
            <person name="Wing R."/>
        </authorList>
    </citation>
    <scope>NUCLEOTIDE SEQUENCE</scope>
</reference>
<feature type="compositionally biased region" description="Polar residues" evidence="6">
    <location>
        <begin position="126"/>
        <end position="136"/>
    </location>
</feature>
<dbReference type="PANTHER" id="PTHR31221">
    <property type="entry name" value="WRKY TRANSCRIPTION FACTOR PROTEIN 1-RELATED"/>
    <property type="match status" value="1"/>
</dbReference>
<comment type="subcellular location">
    <subcellularLocation>
        <location evidence="1">Nucleus</location>
    </subcellularLocation>
</comment>
<keyword evidence="2" id="KW-0805">Transcription regulation</keyword>
<dbReference type="PANTHER" id="PTHR31221:SF289">
    <property type="entry name" value="WRKY TRANSCRIPTION FACTOR 68"/>
    <property type="match status" value="1"/>
</dbReference>
<dbReference type="SUPFAM" id="SSF118290">
    <property type="entry name" value="WRKY DNA-binding domain"/>
    <property type="match status" value="1"/>
</dbReference>
<evidence type="ECO:0000313" key="9">
    <source>
        <dbReference type="Proteomes" id="UP000032180"/>
    </source>
</evidence>
<dbReference type="GO" id="GO:0043565">
    <property type="term" value="F:sequence-specific DNA binding"/>
    <property type="evidence" value="ECO:0007669"/>
    <property type="project" value="InterPro"/>
</dbReference>
<evidence type="ECO:0000256" key="4">
    <source>
        <dbReference type="ARBA" id="ARBA00023163"/>
    </source>
</evidence>
<dbReference type="AlphaFoldDB" id="A0A0D9WKA3"/>
<evidence type="ECO:0000256" key="2">
    <source>
        <dbReference type="ARBA" id="ARBA00023015"/>
    </source>
</evidence>
<evidence type="ECO:0000259" key="7">
    <source>
        <dbReference type="SMART" id="SM00774"/>
    </source>
</evidence>
<dbReference type="SMART" id="SM00774">
    <property type="entry name" value="WRKY"/>
    <property type="match status" value="1"/>
</dbReference>
<reference evidence="8" key="3">
    <citation type="submission" date="2015-04" db="UniProtKB">
        <authorList>
            <consortium name="EnsemblPlants"/>
        </authorList>
    </citation>
    <scope>IDENTIFICATION</scope>
</reference>
<evidence type="ECO:0000256" key="1">
    <source>
        <dbReference type="ARBA" id="ARBA00004123"/>
    </source>
</evidence>
<keyword evidence="4" id="KW-0804">Transcription</keyword>
<dbReference type="InterPro" id="IPR036576">
    <property type="entry name" value="WRKY_dom_sf"/>
</dbReference>
<dbReference type="STRING" id="77586.A0A0D9WKA3"/>
<accession>A0A0D9WKA3</accession>
<keyword evidence="9" id="KW-1185">Reference proteome</keyword>
<evidence type="ECO:0000313" key="8">
    <source>
        <dbReference type="EnsemblPlants" id="LPERR05G22970.1"/>
    </source>
</evidence>
<feature type="domain" description="WRKY" evidence="7">
    <location>
        <begin position="161"/>
        <end position="189"/>
    </location>
</feature>
<evidence type="ECO:0000256" key="3">
    <source>
        <dbReference type="ARBA" id="ARBA00023125"/>
    </source>
</evidence>
<organism evidence="8 9">
    <name type="scientific">Leersia perrieri</name>
    <dbReference type="NCBI Taxonomy" id="77586"/>
    <lineage>
        <taxon>Eukaryota</taxon>
        <taxon>Viridiplantae</taxon>
        <taxon>Streptophyta</taxon>
        <taxon>Embryophyta</taxon>
        <taxon>Tracheophyta</taxon>
        <taxon>Spermatophyta</taxon>
        <taxon>Magnoliopsida</taxon>
        <taxon>Liliopsida</taxon>
        <taxon>Poales</taxon>
        <taxon>Poaceae</taxon>
        <taxon>BOP clade</taxon>
        <taxon>Oryzoideae</taxon>
        <taxon>Oryzeae</taxon>
        <taxon>Oryzinae</taxon>
        <taxon>Leersia</taxon>
    </lineage>
</organism>